<protein>
    <submittedName>
        <fullName evidence="1">Uncharacterized protein</fullName>
    </submittedName>
</protein>
<name>A0ACB8W0I6_9TELE</name>
<dbReference type="EMBL" id="CM041546">
    <property type="protein sequence ID" value="KAI3361194.1"/>
    <property type="molecule type" value="Genomic_DNA"/>
</dbReference>
<reference evidence="1" key="1">
    <citation type="submission" date="2022-04" db="EMBL/GenBank/DDBJ databases">
        <title>Jade perch genome.</title>
        <authorList>
            <person name="Chao B."/>
        </authorList>
    </citation>
    <scope>NUCLEOTIDE SEQUENCE</scope>
    <source>
        <strain evidence="1">CB-2022</strain>
    </source>
</reference>
<evidence type="ECO:0000313" key="2">
    <source>
        <dbReference type="Proteomes" id="UP000831701"/>
    </source>
</evidence>
<evidence type="ECO:0000313" key="1">
    <source>
        <dbReference type="EMBL" id="KAI3361194.1"/>
    </source>
</evidence>
<accession>A0ACB8W0I6</accession>
<dbReference type="Proteomes" id="UP000831701">
    <property type="component" value="Chromosome 16"/>
</dbReference>
<keyword evidence="2" id="KW-1185">Reference proteome</keyword>
<proteinExistence type="predicted"/>
<organism evidence="1 2">
    <name type="scientific">Scortum barcoo</name>
    <name type="common">barcoo grunter</name>
    <dbReference type="NCBI Taxonomy" id="214431"/>
    <lineage>
        <taxon>Eukaryota</taxon>
        <taxon>Metazoa</taxon>
        <taxon>Chordata</taxon>
        <taxon>Craniata</taxon>
        <taxon>Vertebrata</taxon>
        <taxon>Euteleostomi</taxon>
        <taxon>Actinopterygii</taxon>
        <taxon>Neopterygii</taxon>
        <taxon>Teleostei</taxon>
        <taxon>Neoteleostei</taxon>
        <taxon>Acanthomorphata</taxon>
        <taxon>Eupercaria</taxon>
        <taxon>Centrarchiformes</taxon>
        <taxon>Terapontoidei</taxon>
        <taxon>Terapontidae</taxon>
        <taxon>Scortum</taxon>
    </lineage>
</organism>
<comment type="caution">
    <text evidence="1">The sequence shown here is derived from an EMBL/GenBank/DDBJ whole genome shotgun (WGS) entry which is preliminary data.</text>
</comment>
<gene>
    <name evidence="1" type="ORF">L3Q82_013391</name>
</gene>
<sequence length="711" mass="77126">MRSLVFVLLLGAAFATEDDKIVGGYECTPYSQPHQVSLNAGYHFCGGSLVNENWVVSAAHCYKSRIEVRMGEHHIGYNEGTEQFVSSSNVIRNPNYDSWTLANDIMLIKLSTPATFNQYVQPVALPTSCAPAGTMCNVSGWGNTMSSNADSNRLQCLSIPILSVNDCENSYPGMIDDTMFCAGYLEGGKDSCQGDSGGPVVCNGELQGVVSWGYGCAEKNHPGVYAKSTTYLLLACVFSVATEDDKIVGGYECTPYSQPHQVSLNAGYHFCGGSLVNENWVVSAAHCYKSRIEVRLGEHHIQVNEGTEQFISSSRVIPHPEYNSYNIDNDIMLIKLSKPATLNQYVRPVALPTSCAPAGTMCKVSGWGNTMSSTADRNKLQCLDIPILSSKDCDNSYPGMITDAMFCAGYLEGGKDSCQGDSGGPVVCNGELQGVVSWGYGCAEKNHPGVYAKVSSDHSPDTMRLLALLLMVGAAAAVPREDGRIIGGWECARHSRPYMASLNYGYHFCGGVLINTQWVLSVAHCWYNPYAMQIMLGEHDLRVFEGTEQLMKTDTIIWHPSYDYQTLDYDIMLIKLFHPVEVTDSVAPIPLPTGCPIGGLPCSVSGWGDTRLGGEVTMPTLLQCLDVPIVDDQVCENAYPGMITRRMVCAGYMDGGKDACNGDSGSPLVCVGEVHGLVSWGQGCAEPNYPGVYVKVCEFLYWIEDTMAAYS</sequence>